<dbReference type="EMBL" id="AABTCC010000008">
    <property type="protein sequence ID" value="EAI8858967.1"/>
    <property type="molecule type" value="Genomic_DNA"/>
</dbReference>
<dbReference type="GeneID" id="61065081"/>
<dbReference type="OMA" id="AYGHPRW"/>
<keyword evidence="2" id="KW-1185">Reference proteome</keyword>
<dbReference type="Proteomes" id="UP000535509">
    <property type="component" value="Unassembled WGS sequence"/>
</dbReference>
<protein>
    <submittedName>
        <fullName evidence="1">Universal stress protein</fullName>
    </submittedName>
</protein>
<evidence type="ECO:0000313" key="2">
    <source>
        <dbReference type="Proteomes" id="UP000535509"/>
    </source>
</evidence>
<dbReference type="RefSeq" id="WP_002850032.1">
    <property type="nucleotide sequence ID" value="NZ_AACCWR020000029.1"/>
</dbReference>
<dbReference type="Gene3D" id="3.40.50.12370">
    <property type="match status" value="1"/>
</dbReference>
<reference evidence="1 2" key="1">
    <citation type="submission" date="2018-06" db="EMBL/GenBank/DDBJ databases">
        <authorList>
            <consortium name="PulseNet: The National Subtyping Network for Foodborne Disease Surveillance"/>
            <person name="Tarr C.L."/>
            <person name="Trees E."/>
            <person name="Katz L.S."/>
            <person name="Carleton-Romer H.A."/>
            <person name="Stroika S."/>
            <person name="Kucerova Z."/>
            <person name="Roache K.F."/>
            <person name="Sabol A.L."/>
            <person name="Besser J."/>
            <person name="Gerner-Smidt P."/>
        </authorList>
    </citation>
    <scope>NUCLEOTIDE SEQUENCE [LARGE SCALE GENOMIC DNA]</scope>
    <source>
        <strain evidence="1 2">PNUSAC001503</strain>
    </source>
</reference>
<proteinExistence type="predicted"/>
<name>A0A5L8LBK6_CAMFE</name>
<organism evidence="1 2">
    <name type="scientific">Campylobacter fetus</name>
    <dbReference type="NCBI Taxonomy" id="196"/>
    <lineage>
        <taxon>Bacteria</taxon>
        <taxon>Pseudomonadati</taxon>
        <taxon>Campylobacterota</taxon>
        <taxon>Epsilonproteobacteria</taxon>
        <taxon>Campylobacterales</taxon>
        <taxon>Campylobacteraceae</taxon>
        <taxon>Campylobacter</taxon>
    </lineage>
</organism>
<dbReference type="AlphaFoldDB" id="A0A5L8LBK6"/>
<evidence type="ECO:0000313" key="1">
    <source>
        <dbReference type="EMBL" id="EAI8858967.1"/>
    </source>
</evidence>
<accession>A0A5L8LBK6</accession>
<sequence length="282" mass="31291">MEIKKLFFPIGGGDNFEDRLYGALLVSKALKTHISFLASQMDFSLVCNLEMALNRGNIFSTFKDTVISELDDEKKRNYEIFSSLCDKLGITISDKPVAGVPTAEFHTKEGVRSKVVEYEAKFCDMIVAACPPEGEPTATFDSAVIKSGKNAIVIPRTLTEFKADNILIGWNGTSSISRAITQSMFLLKNSKKVHIIVTNKYFQNEQTIEKDILEYLSFHGINATFEVVKTTSVPGEALLQNALNGKFDMVIASSYGENGLKEMYLGGTTKYFLQNTPIPVFM</sequence>
<dbReference type="CDD" id="cd00293">
    <property type="entry name" value="USP-like"/>
    <property type="match status" value="1"/>
</dbReference>
<dbReference type="SUPFAM" id="SSF52402">
    <property type="entry name" value="Adenine nucleotide alpha hydrolases-like"/>
    <property type="match status" value="1"/>
</dbReference>
<comment type="caution">
    <text evidence="1">The sequence shown here is derived from an EMBL/GenBank/DDBJ whole genome shotgun (WGS) entry which is preliminary data.</text>
</comment>
<gene>
    <name evidence="1" type="ORF">CX802_03765</name>
</gene>